<evidence type="ECO:0000256" key="7">
    <source>
        <dbReference type="ARBA" id="ARBA00023237"/>
    </source>
</evidence>
<keyword evidence="4" id="KW-1134">Transmembrane beta strand</keyword>
<dbReference type="InterPro" id="IPR003423">
    <property type="entry name" value="OMP_efflux"/>
</dbReference>
<evidence type="ECO:0000256" key="8">
    <source>
        <dbReference type="SAM" id="SignalP"/>
    </source>
</evidence>
<evidence type="ECO:0000256" key="4">
    <source>
        <dbReference type="ARBA" id="ARBA00022452"/>
    </source>
</evidence>
<dbReference type="Gene3D" id="1.20.1600.10">
    <property type="entry name" value="Outer membrane efflux proteins (OEP)"/>
    <property type="match status" value="1"/>
</dbReference>
<dbReference type="AlphaFoldDB" id="A0A5R8XYR4"/>
<evidence type="ECO:0000313" key="9">
    <source>
        <dbReference type="EMBL" id="TLP36805.1"/>
    </source>
</evidence>
<dbReference type="SUPFAM" id="SSF56954">
    <property type="entry name" value="Outer membrane efflux proteins (OEP)"/>
    <property type="match status" value="1"/>
</dbReference>
<protein>
    <recommendedName>
        <fullName evidence="11">SPOR domain-containing protein</fullName>
    </recommendedName>
</protein>
<reference evidence="9 10" key="1">
    <citation type="submission" date="2019-05" db="EMBL/GenBank/DDBJ databases">
        <title>Arcobacter sp. nov., isolated from sea sediment.</title>
        <authorList>
            <person name="Kim W."/>
        </authorList>
    </citation>
    <scope>NUCLEOTIDE SEQUENCE [LARGE SCALE GENOMIC DNA]</scope>
    <source>
        <strain evidence="9 10">CAU 1517</strain>
    </source>
</reference>
<gene>
    <name evidence="9" type="ORF">FDK22_11170</name>
</gene>
<keyword evidence="8" id="KW-0732">Signal</keyword>
<evidence type="ECO:0000256" key="2">
    <source>
        <dbReference type="ARBA" id="ARBA00007613"/>
    </source>
</evidence>
<dbReference type="OrthoDB" id="5341068at2"/>
<dbReference type="RefSeq" id="WP_138153058.1">
    <property type="nucleotide sequence ID" value="NZ_VANU01000005.1"/>
</dbReference>
<proteinExistence type="inferred from homology"/>
<keyword evidence="6" id="KW-0472">Membrane</keyword>
<evidence type="ECO:0000256" key="6">
    <source>
        <dbReference type="ARBA" id="ARBA00023136"/>
    </source>
</evidence>
<keyword evidence="5" id="KW-0812">Transmembrane</keyword>
<dbReference type="GO" id="GO:0015288">
    <property type="term" value="F:porin activity"/>
    <property type="evidence" value="ECO:0007669"/>
    <property type="project" value="TreeGrafter"/>
</dbReference>
<evidence type="ECO:0000313" key="10">
    <source>
        <dbReference type="Proteomes" id="UP000308901"/>
    </source>
</evidence>
<dbReference type="InterPro" id="IPR051906">
    <property type="entry name" value="TolC-like"/>
</dbReference>
<feature type="chain" id="PRO_5024335078" description="SPOR domain-containing protein" evidence="8">
    <location>
        <begin position="23"/>
        <end position="548"/>
    </location>
</feature>
<name>A0A5R8XYR4_9BACT</name>
<accession>A0A5R8XYR4</accession>
<dbReference type="GO" id="GO:0009279">
    <property type="term" value="C:cell outer membrane"/>
    <property type="evidence" value="ECO:0007669"/>
    <property type="project" value="UniProtKB-SubCell"/>
</dbReference>
<dbReference type="Pfam" id="PF02321">
    <property type="entry name" value="OEP"/>
    <property type="match status" value="2"/>
</dbReference>
<comment type="subcellular location">
    <subcellularLocation>
        <location evidence="1">Cell outer membrane</location>
    </subcellularLocation>
</comment>
<sequence length="548" mass="61307">MGKKIKLSFPAILFLGASLMQGQTIKEVVEHTISNNPKIMATVKNNEAYRLYIDEAEGGYLPKLDLTAYVGVKNTKTNPDAGNNTSTTDRGYNAQLDFEQLIYDGGLTTGQIDEAQFRYSSNKYLNDSIVDDIIYDSLDSYLNLVKYKNRVAVANESLIVYNEYFQTAKETAEISGIALHESQVNAKIHYANNKLYQDTNNLLRATSSFKKNVGIDDDGKSCRPNLDVKAIPATLKEYIDQVLLSSPKILEQVENIKEQRAILNQSDAAFFPTLKFKAQGIYDKSLVTTDEQTNVYSARIELTYNLLNGGSDKAQSAREKAFLAESQKTLDTVTAEVIDEATSAYNAYAYAKKREAELSKYITDNQEILGYYKDQFEGGTRTFIDVLNIERDLISAKEELIDIQYDLDSAYFNIFKNLGTIKESVLSSNNDTCTETKMPAKAEPVKEEVASEEVQALLADDTAKPAQTEEMIVGTYAVYFVAHKDIADTQKAIDKMQEAVGPDYKIKVEPARGLQSGVIYNLEDMKTAKEVRAMARKLYADSYIIKVK</sequence>
<dbReference type="GO" id="GO:0015562">
    <property type="term" value="F:efflux transmembrane transporter activity"/>
    <property type="evidence" value="ECO:0007669"/>
    <property type="project" value="InterPro"/>
</dbReference>
<evidence type="ECO:0000256" key="5">
    <source>
        <dbReference type="ARBA" id="ARBA00022692"/>
    </source>
</evidence>
<dbReference type="PANTHER" id="PTHR30026:SF22">
    <property type="entry name" value="OUTER MEMBRANE EFFLUX PROTEIN"/>
    <property type="match status" value="1"/>
</dbReference>
<keyword evidence="3" id="KW-0813">Transport</keyword>
<comment type="similarity">
    <text evidence="2">Belongs to the outer membrane factor (OMF) (TC 1.B.17) family.</text>
</comment>
<keyword evidence="10" id="KW-1185">Reference proteome</keyword>
<feature type="signal peptide" evidence="8">
    <location>
        <begin position="1"/>
        <end position="22"/>
    </location>
</feature>
<evidence type="ECO:0000256" key="1">
    <source>
        <dbReference type="ARBA" id="ARBA00004442"/>
    </source>
</evidence>
<comment type="caution">
    <text evidence="9">The sequence shown here is derived from an EMBL/GenBank/DDBJ whole genome shotgun (WGS) entry which is preliminary data.</text>
</comment>
<organism evidence="9 10">
    <name type="scientific">Arcobacter arenosus</name>
    <dbReference type="NCBI Taxonomy" id="2576037"/>
    <lineage>
        <taxon>Bacteria</taxon>
        <taxon>Pseudomonadati</taxon>
        <taxon>Campylobacterota</taxon>
        <taxon>Epsilonproteobacteria</taxon>
        <taxon>Campylobacterales</taxon>
        <taxon>Arcobacteraceae</taxon>
        <taxon>Arcobacter</taxon>
    </lineage>
</organism>
<dbReference type="EMBL" id="VANU01000005">
    <property type="protein sequence ID" value="TLP36805.1"/>
    <property type="molecule type" value="Genomic_DNA"/>
</dbReference>
<keyword evidence="7" id="KW-0998">Cell outer membrane</keyword>
<dbReference type="PANTHER" id="PTHR30026">
    <property type="entry name" value="OUTER MEMBRANE PROTEIN TOLC"/>
    <property type="match status" value="1"/>
</dbReference>
<evidence type="ECO:0008006" key="11">
    <source>
        <dbReference type="Google" id="ProtNLM"/>
    </source>
</evidence>
<dbReference type="Proteomes" id="UP000308901">
    <property type="component" value="Unassembled WGS sequence"/>
</dbReference>
<evidence type="ECO:0000256" key="3">
    <source>
        <dbReference type="ARBA" id="ARBA00022448"/>
    </source>
</evidence>
<dbReference type="GO" id="GO:1990281">
    <property type="term" value="C:efflux pump complex"/>
    <property type="evidence" value="ECO:0007669"/>
    <property type="project" value="TreeGrafter"/>
</dbReference>